<feature type="region of interest" description="Disordered" evidence="12">
    <location>
        <begin position="126"/>
        <end position="149"/>
    </location>
</feature>
<evidence type="ECO:0000256" key="7">
    <source>
        <dbReference type="ARBA" id="ARBA00022989"/>
    </source>
</evidence>
<evidence type="ECO:0000256" key="12">
    <source>
        <dbReference type="SAM" id="MobiDB-lite"/>
    </source>
</evidence>
<evidence type="ECO:0000256" key="10">
    <source>
        <dbReference type="ARBA" id="ARBA00023180"/>
    </source>
</evidence>
<keyword evidence="7" id="KW-1133">Transmembrane helix</keyword>
<evidence type="ECO:0000256" key="5">
    <source>
        <dbReference type="ARBA" id="ARBA00022692"/>
    </source>
</evidence>
<reference evidence="13 14" key="1">
    <citation type="journal article" date="2023" name="Sci. Data">
        <title>Genome assembly of the Korean intertidal mud-creeper Batillaria attramentaria.</title>
        <authorList>
            <person name="Patra A.K."/>
            <person name="Ho P.T."/>
            <person name="Jun S."/>
            <person name="Lee S.J."/>
            <person name="Kim Y."/>
            <person name="Won Y.J."/>
        </authorList>
    </citation>
    <scope>NUCLEOTIDE SEQUENCE [LARGE SCALE GENOMIC DNA]</scope>
    <source>
        <strain evidence="13">Wonlab-2016</strain>
    </source>
</reference>
<evidence type="ECO:0000256" key="8">
    <source>
        <dbReference type="ARBA" id="ARBA00023034"/>
    </source>
</evidence>
<keyword evidence="6" id="KW-0735">Signal-anchor</keyword>
<evidence type="ECO:0000313" key="13">
    <source>
        <dbReference type="EMBL" id="KAK7486262.1"/>
    </source>
</evidence>
<comment type="subcellular location">
    <subcellularLocation>
        <location evidence="1 11">Golgi apparatus membrane</location>
        <topology evidence="1 11">Single-pass type II membrane protein</topology>
    </subcellularLocation>
</comment>
<dbReference type="FunFam" id="3.90.550.50:FF:000001">
    <property type="entry name" value="Hexosyltransferase"/>
    <property type="match status" value="1"/>
</dbReference>
<dbReference type="EC" id="2.4.1.-" evidence="11"/>
<dbReference type="EMBL" id="JACVVK020000181">
    <property type="protein sequence ID" value="KAK7486262.1"/>
    <property type="molecule type" value="Genomic_DNA"/>
</dbReference>
<proteinExistence type="inferred from homology"/>
<dbReference type="AlphaFoldDB" id="A0ABD0KH84"/>
<evidence type="ECO:0000256" key="9">
    <source>
        <dbReference type="ARBA" id="ARBA00023136"/>
    </source>
</evidence>
<dbReference type="PANTHER" id="PTHR11214">
    <property type="entry name" value="BETA-1,3-N-ACETYLGLUCOSAMINYLTRANSFERASE"/>
    <property type="match status" value="1"/>
</dbReference>
<accession>A0ABD0KH84</accession>
<keyword evidence="3 11" id="KW-0328">Glycosyltransferase</keyword>
<keyword evidence="14" id="KW-1185">Reference proteome</keyword>
<dbReference type="Pfam" id="PF01762">
    <property type="entry name" value="Galactosyl_T"/>
    <property type="match status" value="1"/>
</dbReference>
<keyword evidence="4" id="KW-0808">Transferase</keyword>
<evidence type="ECO:0000313" key="14">
    <source>
        <dbReference type="Proteomes" id="UP001519460"/>
    </source>
</evidence>
<evidence type="ECO:0000256" key="1">
    <source>
        <dbReference type="ARBA" id="ARBA00004323"/>
    </source>
</evidence>
<keyword evidence="5" id="KW-0812">Transmembrane</keyword>
<dbReference type="Gene3D" id="3.90.550.50">
    <property type="match status" value="1"/>
</dbReference>
<dbReference type="GO" id="GO:0000139">
    <property type="term" value="C:Golgi membrane"/>
    <property type="evidence" value="ECO:0007669"/>
    <property type="project" value="UniProtKB-SubCell"/>
</dbReference>
<protein>
    <recommendedName>
        <fullName evidence="11">Hexosyltransferase</fullName>
        <ecNumber evidence="11">2.4.1.-</ecNumber>
    </recommendedName>
</protein>
<keyword evidence="8 11" id="KW-0333">Golgi apparatus</keyword>
<evidence type="ECO:0000256" key="11">
    <source>
        <dbReference type="RuleBase" id="RU363063"/>
    </source>
</evidence>
<evidence type="ECO:0000256" key="2">
    <source>
        <dbReference type="ARBA" id="ARBA00008661"/>
    </source>
</evidence>
<dbReference type="GO" id="GO:0016757">
    <property type="term" value="F:glycosyltransferase activity"/>
    <property type="evidence" value="ECO:0007669"/>
    <property type="project" value="UniProtKB-KW"/>
</dbReference>
<evidence type="ECO:0000256" key="6">
    <source>
        <dbReference type="ARBA" id="ARBA00022968"/>
    </source>
</evidence>
<comment type="caution">
    <text evidence="13">The sequence shown here is derived from an EMBL/GenBank/DDBJ whole genome shotgun (WGS) entry which is preliminary data.</text>
</comment>
<dbReference type="InterPro" id="IPR002659">
    <property type="entry name" value="Glyco_trans_31"/>
</dbReference>
<evidence type="ECO:0000256" key="3">
    <source>
        <dbReference type="ARBA" id="ARBA00022676"/>
    </source>
</evidence>
<evidence type="ECO:0000256" key="4">
    <source>
        <dbReference type="ARBA" id="ARBA00022679"/>
    </source>
</evidence>
<organism evidence="13 14">
    <name type="scientific">Batillaria attramentaria</name>
    <dbReference type="NCBI Taxonomy" id="370345"/>
    <lineage>
        <taxon>Eukaryota</taxon>
        <taxon>Metazoa</taxon>
        <taxon>Spiralia</taxon>
        <taxon>Lophotrochozoa</taxon>
        <taxon>Mollusca</taxon>
        <taxon>Gastropoda</taxon>
        <taxon>Caenogastropoda</taxon>
        <taxon>Sorbeoconcha</taxon>
        <taxon>Cerithioidea</taxon>
        <taxon>Batillariidae</taxon>
        <taxon>Batillaria</taxon>
    </lineage>
</organism>
<keyword evidence="9" id="KW-0472">Membrane</keyword>
<dbReference type="PANTHER" id="PTHR11214:SF3">
    <property type="entry name" value="BETA-1,3-GALACTOSYLTRANSFERASE 6"/>
    <property type="match status" value="1"/>
</dbReference>
<gene>
    <name evidence="13" type="ORF">BaRGS_00022432</name>
</gene>
<sequence>MNKQRQHLLLALTAFVAMTTVALVLRFRSDESHRFSIVRSLSKGGAGLVRGVRAGRHWLSHVRSKLISPDEEGNITSENMINAGKGSINGTDAHNNVNQNPSASAASNATWTRNSSAQVNVSKPNTITQDQSKAAVGEAEVKPDPVSVPAPTTNRPLTCQNCFWPNYTVLLDNPRICDESSGSKPVLMIVMITSTVEAIDRRQAIRETWASITKNNTGEVRHVFLLGVTPDKEATERLRKEGALYGDILIADFRDVYTNLTLKTMVGLRWITANCGQARFFMKTDQDMYIFMDHLLALLNREETTLKTNLGGSCFQTGRPWRDPKTKYYASVRSYPQSTYPGFCSGTGYVGHMDLARKIVAASPGIPFFHLEDVYVSLVLRHLGLRLRRYEGFATGPGVCKTSRAKTAYTIHEVSPEYMRKFWTEKCGQ</sequence>
<name>A0ABD0KH84_9CAEN</name>
<keyword evidence="10" id="KW-0325">Glycoprotein</keyword>
<comment type="similarity">
    <text evidence="2 11">Belongs to the glycosyltransferase 31 family.</text>
</comment>
<dbReference type="Proteomes" id="UP001519460">
    <property type="component" value="Unassembled WGS sequence"/>
</dbReference>